<evidence type="ECO:0000313" key="3">
    <source>
        <dbReference type="EMBL" id="AFC33066.1"/>
    </source>
</evidence>
<sequence length="512" mass="55571">MSKTIVIAALCLMLAAGAAGTQLPGGAPSVPGAPAPQEPKPGVEPERPEPAEQGFSIRLEADPRLQAPVRTLVAPRKQTFTLTFAEAMDRASVEAALRKNAEPSGTQPGMAPDSEPVRVKLAYRWQSDRKLQLEVEVLSWKPGPYPVYGYHVDANGARTADGGELRGQPVFETVLQYPASVWKVPVGGGTVVRTGELAEPYAFHGLQAGSRYVLAAKTTGYCECDAPFPRLYSLYDLDKGVMTDLSFRPMASYEGAGDLYADPRGFFYGADAADAAAKELPEGALAKRVAVGGYVHGSGWSKDGTKVLLAVSSAKEQDENLDLVIYDTVNLTVQRLPGVLKGRVEHSQVSDDRIPVTFRDNGSEVRTAMREDEALTEIPYVYSWSTGKVTQWDPPMKEAYSSDYTETDDGRYRLYQNGEVYTREGTLKFQPPVQSSLSFWLAGSHRAVLQEYVETGSGEPVTFHYELKTYDADTNRTSGAFAKLSGQSSLLGTDARGESVYVVSAAAPEPWK</sequence>
<reference evidence="3 4" key="1">
    <citation type="journal article" date="2012" name="J. Bacteriol.">
        <title>Complete Genome Sequence of Paenibacillus mucilaginosus 3016, a Bacterium Functional as Microbial Fertilizer.</title>
        <authorList>
            <person name="Ma M."/>
            <person name="Wang Z."/>
            <person name="Li L."/>
            <person name="Jiang X."/>
            <person name="Guan D."/>
            <person name="Cao F."/>
            <person name="Chen H."/>
            <person name="Wang X."/>
            <person name="Shen D."/>
            <person name="Du B."/>
            <person name="Li J."/>
        </authorList>
    </citation>
    <scope>NUCLEOTIDE SEQUENCE [LARGE SCALE GENOMIC DNA]</scope>
    <source>
        <strain evidence="3 4">3016</strain>
    </source>
</reference>
<keyword evidence="2" id="KW-0732">Signal</keyword>
<dbReference type="KEGG" id="pmq:PM3016_6436"/>
<gene>
    <name evidence="3" type="ORF">PM3016_6436</name>
</gene>
<dbReference type="STRING" id="1116391.PM3016_6436"/>
<dbReference type="SUPFAM" id="SSF82171">
    <property type="entry name" value="DPP6 N-terminal domain-like"/>
    <property type="match status" value="1"/>
</dbReference>
<protein>
    <submittedName>
        <fullName evidence="3">Uncharacterized protein</fullName>
    </submittedName>
</protein>
<dbReference type="HOGENOM" id="CLU_533004_0_0_9"/>
<dbReference type="AlphaFoldDB" id="H6NGI4"/>
<feature type="region of interest" description="Disordered" evidence="1">
    <location>
        <begin position="25"/>
        <end position="50"/>
    </location>
</feature>
<feature type="compositionally biased region" description="Basic and acidic residues" evidence="1">
    <location>
        <begin position="41"/>
        <end position="50"/>
    </location>
</feature>
<evidence type="ECO:0000256" key="2">
    <source>
        <dbReference type="SAM" id="SignalP"/>
    </source>
</evidence>
<evidence type="ECO:0000313" key="4">
    <source>
        <dbReference type="Proteomes" id="UP000007523"/>
    </source>
</evidence>
<dbReference type="Proteomes" id="UP000007523">
    <property type="component" value="Chromosome"/>
</dbReference>
<feature type="chain" id="PRO_5003605512" evidence="2">
    <location>
        <begin position="19"/>
        <end position="512"/>
    </location>
</feature>
<keyword evidence="4" id="KW-1185">Reference proteome</keyword>
<evidence type="ECO:0000256" key="1">
    <source>
        <dbReference type="SAM" id="MobiDB-lite"/>
    </source>
</evidence>
<feature type="signal peptide" evidence="2">
    <location>
        <begin position="1"/>
        <end position="18"/>
    </location>
</feature>
<name>H6NGI4_9BACL</name>
<dbReference type="RefSeq" id="WP_014372178.1">
    <property type="nucleotide sequence ID" value="NC_016935.1"/>
</dbReference>
<organism evidence="3 4">
    <name type="scientific">Paenibacillus mucilaginosus 3016</name>
    <dbReference type="NCBI Taxonomy" id="1116391"/>
    <lineage>
        <taxon>Bacteria</taxon>
        <taxon>Bacillati</taxon>
        <taxon>Bacillota</taxon>
        <taxon>Bacilli</taxon>
        <taxon>Bacillales</taxon>
        <taxon>Paenibacillaceae</taxon>
        <taxon>Paenibacillus</taxon>
    </lineage>
</organism>
<accession>H6NGI4</accession>
<proteinExistence type="predicted"/>
<dbReference type="EMBL" id="CP003235">
    <property type="protein sequence ID" value="AFC33066.1"/>
    <property type="molecule type" value="Genomic_DNA"/>
</dbReference>